<comment type="function">
    <text evidence="8">Required for the formation of a threonylcarbamoyl group on adenosine at position 37 (t(6)A37) in tRNAs that read codons beginning with adenine. Is involved in the transfer of the threonylcarbamoyl moiety of threonylcarbamoyl-AMP (TC-AMP) to the N6 group of A37, together with TsaE and TsaB. TsaD likely plays a direct catalytic role in this reaction.</text>
</comment>
<evidence type="ECO:0000256" key="6">
    <source>
        <dbReference type="ARBA" id="ARBA00023315"/>
    </source>
</evidence>
<dbReference type="PANTHER" id="PTHR11735">
    <property type="entry name" value="TRNA N6-ADENOSINE THREONYLCARBAMOYLTRANSFERASE"/>
    <property type="match status" value="1"/>
</dbReference>
<evidence type="ECO:0000256" key="5">
    <source>
        <dbReference type="ARBA" id="ARBA00023004"/>
    </source>
</evidence>
<dbReference type="NCBIfam" id="TIGR03723">
    <property type="entry name" value="T6A_TsaD_YgjD"/>
    <property type="match status" value="1"/>
</dbReference>
<dbReference type="AlphaFoldDB" id="A0A7G9GHU4"/>
<protein>
    <recommendedName>
        <fullName evidence="8">tRNA N6-adenosine threonylcarbamoyltransferase</fullName>
        <ecNumber evidence="8">2.3.1.234</ecNumber>
    </recommendedName>
    <alternativeName>
        <fullName evidence="8">N6-L-threonylcarbamoyladenine synthase</fullName>
        <shortName evidence="8">t(6)A synthase</shortName>
    </alternativeName>
    <alternativeName>
        <fullName evidence="8">t(6)A37 threonylcarbamoyladenosine biosynthesis protein TsaD</fullName>
    </alternativeName>
    <alternativeName>
        <fullName evidence="8">tRNA threonylcarbamoyladenosine biosynthesis protein TsaD</fullName>
    </alternativeName>
</protein>
<dbReference type="Gene3D" id="3.30.420.40">
    <property type="match status" value="2"/>
</dbReference>
<keyword evidence="11" id="KW-1185">Reference proteome</keyword>
<keyword evidence="4 8" id="KW-0479">Metal-binding</keyword>
<feature type="binding site" evidence="8">
    <location>
        <position position="170"/>
    </location>
    <ligand>
        <name>substrate</name>
    </ligand>
</feature>
<comment type="catalytic activity">
    <reaction evidence="7 8">
        <text>L-threonylcarbamoyladenylate + adenosine(37) in tRNA = N(6)-L-threonylcarbamoyladenosine(37) in tRNA + AMP + H(+)</text>
        <dbReference type="Rhea" id="RHEA:37059"/>
        <dbReference type="Rhea" id="RHEA-COMP:10162"/>
        <dbReference type="Rhea" id="RHEA-COMP:10163"/>
        <dbReference type="ChEBI" id="CHEBI:15378"/>
        <dbReference type="ChEBI" id="CHEBI:73682"/>
        <dbReference type="ChEBI" id="CHEBI:74411"/>
        <dbReference type="ChEBI" id="CHEBI:74418"/>
        <dbReference type="ChEBI" id="CHEBI:456215"/>
        <dbReference type="EC" id="2.3.1.234"/>
    </reaction>
</comment>
<evidence type="ECO:0000259" key="9">
    <source>
        <dbReference type="Pfam" id="PF00814"/>
    </source>
</evidence>
<gene>
    <name evidence="8 10" type="primary">tsaD</name>
    <name evidence="10" type="ORF">H9Q79_00610</name>
</gene>
<dbReference type="InterPro" id="IPR043129">
    <property type="entry name" value="ATPase_NBD"/>
</dbReference>
<feature type="binding site" evidence="8">
    <location>
        <position position="183"/>
    </location>
    <ligand>
        <name>substrate</name>
    </ligand>
</feature>
<dbReference type="GO" id="GO:0005506">
    <property type="term" value="F:iron ion binding"/>
    <property type="evidence" value="ECO:0007669"/>
    <property type="project" value="UniProtKB-UniRule"/>
</dbReference>
<dbReference type="NCBIfam" id="TIGR00329">
    <property type="entry name" value="gcp_kae1"/>
    <property type="match status" value="1"/>
</dbReference>
<dbReference type="InterPro" id="IPR022450">
    <property type="entry name" value="TsaD"/>
</dbReference>
<dbReference type="KEGG" id="whj:H9Q79_00610"/>
<dbReference type="GO" id="GO:0005737">
    <property type="term" value="C:cytoplasm"/>
    <property type="evidence" value="ECO:0007669"/>
    <property type="project" value="UniProtKB-SubCell"/>
</dbReference>
<proteinExistence type="inferred from homology"/>
<dbReference type="CDD" id="cd24133">
    <property type="entry name" value="ASKHA_NBD_TsaD_bac"/>
    <property type="match status" value="1"/>
</dbReference>
<dbReference type="EMBL" id="CP060635">
    <property type="protein sequence ID" value="QNM10376.1"/>
    <property type="molecule type" value="Genomic_DNA"/>
</dbReference>
<dbReference type="EC" id="2.3.1.234" evidence="8"/>
<keyword evidence="6 8" id="KW-0012">Acyltransferase</keyword>
<evidence type="ECO:0000256" key="2">
    <source>
        <dbReference type="ARBA" id="ARBA00022679"/>
    </source>
</evidence>
<evidence type="ECO:0000256" key="4">
    <source>
        <dbReference type="ARBA" id="ARBA00022723"/>
    </source>
</evidence>
<evidence type="ECO:0000256" key="8">
    <source>
        <dbReference type="HAMAP-Rule" id="MF_01445"/>
    </source>
</evidence>
<evidence type="ECO:0000256" key="1">
    <source>
        <dbReference type="ARBA" id="ARBA00022490"/>
    </source>
</evidence>
<dbReference type="Pfam" id="PF00814">
    <property type="entry name" value="TsaD"/>
    <property type="match status" value="1"/>
</dbReference>
<dbReference type="GO" id="GO:0002949">
    <property type="term" value="P:tRNA threonylcarbamoyladenosine modification"/>
    <property type="evidence" value="ECO:0007669"/>
    <property type="project" value="UniProtKB-UniRule"/>
</dbReference>
<dbReference type="PRINTS" id="PR00789">
    <property type="entry name" value="OSIALOPTASE"/>
</dbReference>
<evidence type="ECO:0000256" key="7">
    <source>
        <dbReference type="ARBA" id="ARBA00048117"/>
    </source>
</evidence>
<keyword evidence="1 8" id="KW-0963">Cytoplasm</keyword>
<dbReference type="Proteomes" id="UP000515860">
    <property type="component" value="Chromosome"/>
</dbReference>
<dbReference type="HAMAP" id="MF_01445">
    <property type="entry name" value="TsaD"/>
    <property type="match status" value="1"/>
</dbReference>
<comment type="similarity">
    <text evidence="8">Belongs to the KAE1 / TsaD family.</text>
</comment>
<feature type="domain" description="Gcp-like" evidence="9">
    <location>
        <begin position="27"/>
        <end position="311"/>
    </location>
</feature>
<keyword evidence="3 8" id="KW-0819">tRNA processing</keyword>
<feature type="binding site" evidence="8">
    <location>
        <position position="187"/>
    </location>
    <ligand>
        <name>substrate</name>
    </ligand>
</feature>
<dbReference type="PANTHER" id="PTHR11735:SF6">
    <property type="entry name" value="TRNA N6-ADENOSINE THREONYLCARBAMOYLTRANSFERASE, MITOCHONDRIAL"/>
    <property type="match status" value="1"/>
</dbReference>
<accession>A0A7G9GHU4</accession>
<dbReference type="SUPFAM" id="SSF53067">
    <property type="entry name" value="Actin-like ATPase domain"/>
    <property type="match status" value="2"/>
</dbReference>
<reference evidence="10 11" key="1">
    <citation type="submission" date="2020-08" db="EMBL/GenBank/DDBJ databases">
        <authorList>
            <person name="Liu C."/>
            <person name="Sun Q."/>
        </authorList>
    </citation>
    <scope>NUCLEOTIDE SEQUENCE [LARGE SCALE GENOMIC DNA]</scope>
    <source>
        <strain evidence="10 11">NSJ-29</strain>
    </source>
</reference>
<comment type="cofactor">
    <cofactor evidence="8">
        <name>Fe(2+)</name>
        <dbReference type="ChEBI" id="CHEBI:29033"/>
    </cofactor>
    <text evidence="8">Binds 1 Fe(2+) ion per subunit.</text>
</comment>
<dbReference type="FunFam" id="3.30.420.40:FF:000040">
    <property type="entry name" value="tRNA N6-adenosine threonylcarbamoyltransferase"/>
    <property type="match status" value="1"/>
</dbReference>
<dbReference type="InterPro" id="IPR017861">
    <property type="entry name" value="KAE1/TsaD"/>
</dbReference>
<dbReference type="RefSeq" id="WP_249329747.1">
    <property type="nucleotide sequence ID" value="NZ_CP060635.1"/>
</dbReference>
<organism evidence="10 11">
    <name type="scientific">Wansuia hejianensis</name>
    <dbReference type="NCBI Taxonomy" id="2763667"/>
    <lineage>
        <taxon>Bacteria</taxon>
        <taxon>Bacillati</taxon>
        <taxon>Bacillota</taxon>
        <taxon>Clostridia</taxon>
        <taxon>Lachnospirales</taxon>
        <taxon>Lachnospiraceae</taxon>
        <taxon>Wansuia</taxon>
    </lineage>
</organism>
<name>A0A7G9GHU4_9FIRM</name>
<sequence length="339" mass="36502">MKDRLILGIESSCDETAAAVVKNGRVVLSNVISSQIDLHTLYGGVVPEIASRKHIEKINQVIEEALKQAGVTLDDLDGIGVTYGPGLVGALLVGVAEAKAIAYARRLPLIGVHHIEGHVSANYIEHPDLEPPFMCEIISGGHTHLVIVKDYGSFEILGRTRDDAAGEAFDKVARAIGLGYPGGPKIDKLSREGNPTAIAFPRAHVEEAPYDFSFSGLKSAVLNYLNKCHMTQEAICEADVAASFQQAVVDVLVDTAIRGARDYHMTKLAIAGGVASNQSLRKAMAEACEREKIEFYYPSPVFCTDNAAMIGTAAYYEFLKGTRHGLDLNAVPNLKLGER</sequence>
<keyword evidence="2 8" id="KW-0808">Transferase</keyword>
<evidence type="ECO:0000313" key="10">
    <source>
        <dbReference type="EMBL" id="QNM10376.1"/>
    </source>
</evidence>
<comment type="subcellular location">
    <subcellularLocation>
        <location evidence="8">Cytoplasm</location>
    </subcellularLocation>
</comment>
<feature type="binding site" evidence="8">
    <location>
        <position position="277"/>
    </location>
    <ligand>
        <name>substrate</name>
    </ligand>
</feature>
<feature type="binding site" evidence="8">
    <location>
        <position position="118"/>
    </location>
    <ligand>
        <name>Fe cation</name>
        <dbReference type="ChEBI" id="CHEBI:24875"/>
    </ligand>
</feature>
<evidence type="ECO:0000313" key="11">
    <source>
        <dbReference type="Proteomes" id="UP000515860"/>
    </source>
</evidence>
<evidence type="ECO:0000256" key="3">
    <source>
        <dbReference type="ARBA" id="ARBA00022694"/>
    </source>
</evidence>
<dbReference type="FunFam" id="3.30.420.40:FF:000012">
    <property type="entry name" value="tRNA N6-adenosine threonylcarbamoyltransferase"/>
    <property type="match status" value="1"/>
</dbReference>
<feature type="binding site" evidence="8">
    <location>
        <position position="114"/>
    </location>
    <ligand>
        <name>Fe cation</name>
        <dbReference type="ChEBI" id="CHEBI:24875"/>
    </ligand>
</feature>
<dbReference type="GO" id="GO:0061711">
    <property type="term" value="F:tRNA N(6)-L-threonylcarbamoyladenine synthase activity"/>
    <property type="evidence" value="ECO:0007669"/>
    <property type="project" value="UniProtKB-EC"/>
</dbReference>
<feature type="binding site" evidence="8">
    <location>
        <begin position="137"/>
        <end position="141"/>
    </location>
    <ligand>
        <name>substrate</name>
    </ligand>
</feature>
<feature type="binding site" evidence="8">
    <location>
        <position position="305"/>
    </location>
    <ligand>
        <name>Fe cation</name>
        <dbReference type="ChEBI" id="CHEBI:24875"/>
    </ligand>
</feature>
<dbReference type="InterPro" id="IPR000905">
    <property type="entry name" value="Gcp-like_dom"/>
</dbReference>
<keyword evidence="5 8" id="KW-0408">Iron</keyword>